<organism evidence="2 3">
    <name type="scientific">Oncorhynchus tshawytscha</name>
    <name type="common">Chinook salmon</name>
    <name type="synonym">Salmo tshawytscha</name>
    <dbReference type="NCBI Taxonomy" id="74940"/>
    <lineage>
        <taxon>Eukaryota</taxon>
        <taxon>Metazoa</taxon>
        <taxon>Chordata</taxon>
        <taxon>Craniata</taxon>
        <taxon>Vertebrata</taxon>
        <taxon>Euteleostomi</taxon>
        <taxon>Actinopterygii</taxon>
        <taxon>Neopterygii</taxon>
        <taxon>Teleostei</taxon>
        <taxon>Protacanthopterygii</taxon>
        <taxon>Salmoniformes</taxon>
        <taxon>Salmonidae</taxon>
        <taxon>Salmoninae</taxon>
        <taxon>Oncorhynchus</taxon>
    </lineage>
</organism>
<evidence type="ECO:0000256" key="1">
    <source>
        <dbReference type="SAM" id="MobiDB-lite"/>
    </source>
</evidence>
<feature type="region of interest" description="Disordered" evidence="1">
    <location>
        <begin position="424"/>
        <end position="453"/>
    </location>
</feature>
<accession>A0AAZ3QSM4</accession>
<protein>
    <submittedName>
        <fullName evidence="2">Uncharacterized protein</fullName>
    </submittedName>
</protein>
<dbReference type="PANTHER" id="PTHR14540:SF2">
    <property type="entry name" value="INTEGRATOR COMPLEX SUBUNIT 15"/>
    <property type="match status" value="1"/>
</dbReference>
<dbReference type="AlphaFoldDB" id="A0AAZ3QSM4"/>
<sequence length="469" mass="51846">MSALPNIFTLFSLNSWSKLNGGFLGIKKDLHVQLLLDLMMSDMRQSLLRRDALSAAKEVLYHLDIYLSGQVQNNPSPSVDTPTLELVEEFILHRRMSALQELQLLEIMCSCFQEQSRDAVRQLIFSALFTLQGNQADESRMALLGKLVSMAIAVGRVPILECAATWLQRSHPVYCRRLARVLVDDYCSLLPGSMVPTLNNLSCSCPPFCCQFITAVTTLYDLSTEELTPPVQLLQMVVSWIQDQPRLVLITLLNTPPSSSQPIGSLDLTPLAGLVRWCVKAPLAYRRDGKQDLANGMTETELEAGPLFSELHLSVLQVLLLLPGVLREKGLLGRLALLQPDQLTSLISDLSGLLEELNPLHSDTQTHIQLTLDRLAQALQVSMAAGALLCSREDLRALCSRLPHNNLLQLVMSGPVQQSGFYPHIHTPPLGYSPRPSPLGPHPSSHSPHPSFPSPPFLPSMAFPFRPSH</sequence>
<dbReference type="Pfam" id="PF14964">
    <property type="entry name" value="INTS15"/>
    <property type="match status" value="1"/>
</dbReference>
<name>A0AAZ3QSM4_ONCTS</name>
<dbReference type="InterPro" id="IPR027844">
    <property type="entry name" value="INTS15"/>
</dbReference>
<reference evidence="2" key="2">
    <citation type="submission" date="2025-08" db="UniProtKB">
        <authorList>
            <consortium name="Ensembl"/>
        </authorList>
    </citation>
    <scope>IDENTIFICATION</scope>
</reference>
<keyword evidence="3" id="KW-1185">Reference proteome</keyword>
<reference evidence="3" key="1">
    <citation type="journal article" date="2018" name="PLoS ONE">
        <title>Chinook salmon (Oncorhynchus tshawytscha) genome and transcriptome.</title>
        <authorList>
            <person name="Christensen K.A."/>
            <person name="Leong J.S."/>
            <person name="Sakhrani D."/>
            <person name="Biagi C.A."/>
            <person name="Minkley D.R."/>
            <person name="Withler R.E."/>
            <person name="Rondeau E.B."/>
            <person name="Koop B.F."/>
            <person name="Devlin R.H."/>
        </authorList>
    </citation>
    <scope>NUCLEOTIDE SEQUENCE [LARGE SCALE GENOMIC DNA]</scope>
</reference>
<dbReference type="Proteomes" id="UP000694402">
    <property type="component" value="Unassembled WGS sequence"/>
</dbReference>
<gene>
    <name evidence="2" type="primary">C7orf26</name>
</gene>
<dbReference type="GeneTree" id="ENSGT00390000011370"/>
<proteinExistence type="predicted"/>
<reference evidence="2" key="3">
    <citation type="submission" date="2025-09" db="UniProtKB">
        <authorList>
            <consortium name="Ensembl"/>
        </authorList>
    </citation>
    <scope>IDENTIFICATION</scope>
</reference>
<evidence type="ECO:0000313" key="2">
    <source>
        <dbReference type="Ensembl" id="ENSOTSP00005130944.1"/>
    </source>
</evidence>
<dbReference type="Ensembl" id="ENSOTST00005185165.1">
    <property type="protein sequence ID" value="ENSOTSP00005130944.1"/>
    <property type="gene ID" value="ENSOTSG00005062931.1"/>
</dbReference>
<dbReference type="PANTHER" id="PTHR14540">
    <property type="entry name" value="INTEGRATOR COMPLEX SUBUNIT 15"/>
    <property type="match status" value="1"/>
</dbReference>
<evidence type="ECO:0000313" key="3">
    <source>
        <dbReference type="Proteomes" id="UP000694402"/>
    </source>
</evidence>